<reference evidence="4 5" key="1">
    <citation type="submission" date="2013-12" db="EMBL/GenBank/DDBJ databases">
        <title>Complete genome sequence of Rhizobium etli bv. mimosae IE4771.</title>
        <authorList>
            <person name="Bustos P."/>
            <person name="Santamaria R.I."/>
            <person name="Lozano L."/>
            <person name="Ormeno-Orrillo E."/>
            <person name="Rogel M.A."/>
            <person name="Romero D."/>
            <person name="Cevallos M.A."/>
            <person name="Martinez-Romero E."/>
            <person name="Gonzalez V."/>
        </authorList>
    </citation>
    <scope>NUCLEOTIDE SEQUENCE [LARGE SCALE GENOMIC DNA]</scope>
    <source>
        <strain evidence="4 5">IE4771</strain>
        <plasmid evidence="5">Plasmid pRetIE4771e</plasmid>
    </source>
</reference>
<evidence type="ECO:0000313" key="4">
    <source>
        <dbReference type="EMBL" id="AIC31282.1"/>
    </source>
</evidence>
<accession>A0A060IC03</accession>
<geneLocation type="plasmid" evidence="4 5">
    <name>pRetIE4771e</name>
</geneLocation>
<dbReference type="SUPFAM" id="SSF52283">
    <property type="entry name" value="Formate/glycerate dehydrogenase catalytic domain-like"/>
    <property type="match status" value="1"/>
</dbReference>
<evidence type="ECO:0000256" key="2">
    <source>
        <dbReference type="ARBA" id="ARBA00023027"/>
    </source>
</evidence>
<dbReference type="InterPro" id="IPR050223">
    <property type="entry name" value="D-isomer_2-hydroxyacid_DH"/>
</dbReference>
<keyword evidence="2" id="KW-0520">NAD</keyword>
<dbReference type="PROSITE" id="PS00670">
    <property type="entry name" value="D_2_HYDROXYACID_DH_2"/>
    <property type="match status" value="1"/>
</dbReference>
<dbReference type="GO" id="GO:0051287">
    <property type="term" value="F:NAD binding"/>
    <property type="evidence" value="ECO:0007669"/>
    <property type="project" value="InterPro"/>
</dbReference>
<dbReference type="HOGENOM" id="CLU_019796_1_3_5"/>
<keyword evidence="4" id="KW-0614">Plasmid</keyword>
<dbReference type="InterPro" id="IPR006140">
    <property type="entry name" value="D-isomer_DH_NAD-bd"/>
</dbReference>
<sequence>MSEQAPIIAVLLTEKTRRMMLDDAATARLNGLGEVRWPAGATIDAADVDQLLQGATACLTGWGTPPFDPAARQRHPQLALVAHSAGSIRTLVPARLFDDGLRVTHAASKIAASVAEFVVAEALLAMRGIHRLHHRLRRGGEWLDVRAAVPQRLLGARTVGIIGAGYVGRAAMRLLVPFGCRVLVVDPYLDDGEAAALGVVRTGLDDALAQSDVISLHAPVLPETRRMIGARELALLRPGALFINTARAELVDEAALLAEIRSGRIEAALDVFDKEPLPQDSPFRDPQLTNVTISPHAAGHTEEAHFAQGRAMVDEIGRLLRGEPLQHEVSRAMLERMA</sequence>
<gene>
    <name evidence="4" type="ORF">IE4771_PE00056</name>
</gene>
<dbReference type="GO" id="GO:0005829">
    <property type="term" value="C:cytosol"/>
    <property type="evidence" value="ECO:0007669"/>
    <property type="project" value="TreeGrafter"/>
</dbReference>
<dbReference type="PANTHER" id="PTHR10996:SF178">
    <property type="entry name" value="2-HYDROXYACID DEHYDROGENASE YGL185C-RELATED"/>
    <property type="match status" value="1"/>
</dbReference>
<evidence type="ECO:0000313" key="5">
    <source>
        <dbReference type="Proteomes" id="UP000027180"/>
    </source>
</evidence>
<dbReference type="GO" id="GO:0016618">
    <property type="term" value="F:hydroxypyruvate reductase [NAD(P)H] activity"/>
    <property type="evidence" value="ECO:0007669"/>
    <property type="project" value="TreeGrafter"/>
</dbReference>
<dbReference type="RefSeq" id="WP_040142569.1">
    <property type="nucleotide sequence ID" value="NZ_CP006991.1"/>
</dbReference>
<dbReference type="SUPFAM" id="SSF51735">
    <property type="entry name" value="NAD(P)-binding Rossmann-fold domains"/>
    <property type="match status" value="1"/>
</dbReference>
<dbReference type="CDD" id="cd12167">
    <property type="entry name" value="2-Hacid_dh_8"/>
    <property type="match status" value="1"/>
</dbReference>
<dbReference type="AlphaFoldDB" id="A0A060IC03"/>
<evidence type="ECO:0000256" key="1">
    <source>
        <dbReference type="ARBA" id="ARBA00023002"/>
    </source>
</evidence>
<dbReference type="InterPro" id="IPR029753">
    <property type="entry name" value="D-isomer_DH_CS"/>
</dbReference>
<dbReference type="KEGG" id="rei:IE4771_PE00056"/>
<dbReference type="EMBL" id="CP006991">
    <property type="protein sequence ID" value="AIC31282.1"/>
    <property type="molecule type" value="Genomic_DNA"/>
</dbReference>
<dbReference type="PANTHER" id="PTHR10996">
    <property type="entry name" value="2-HYDROXYACID DEHYDROGENASE-RELATED"/>
    <property type="match status" value="1"/>
</dbReference>
<dbReference type="Proteomes" id="UP000027180">
    <property type="component" value="Plasmid pRetIE4771e"/>
</dbReference>
<dbReference type="Pfam" id="PF02826">
    <property type="entry name" value="2-Hacid_dh_C"/>
    <property type="match status" value="1"/>
</dbReference>
<dbReference type="Gene3D" id="3.40.50.720">
    <property type="entry name" value="NAD(P)-binding Rossmann-like Domain"/>
    <property type="match status" value="2"/>
</dbReference>
<proteinExistence type="predicted"/>
<dbReference type="InterPro" id="IPR036291">
    <property type="entry name" value="NAD(P)-bd_dom_sf"/>
</dbReference>
<feature type="domain" description="D-isomer specific 2-hydroxyacid dehydrogenase NAD-binding" evidence="3">
    <location>
        <begin position="121"/>
        <end position="298"/>
    </location>
</feature>
<keyword evidence="1" id="KW-0560">Oxidoreductase</keyword>
<organism evidence="4 5">
    <name type="scientific">Rhizobium etli bv. mimosae str. IE4771</name>
    <dbReference type="NCBI Taxonomy" id="1432050"/>
    <lineage>
        <taxon>Bacteria</taxon>
        <taxon>Pseudomonadati</taxon>
        <taxon>Pseudomonadota</taxon>
        <taxon>Alphaproteobacteria</taxon>
        <taxon>Hyphomicrobiales</taxon>
        <taxon>Rhizobiaceae</taxon>
        <taxon>Rhizobium/Agrobacterium group</taxon>
        <taxon>Rhizobium</taxon>
    </lineage>
</organism>
<dbReference type="GO" id="GO:0030267">
    <property type="term" value="F:glyoxylate reductase (NADPH) activity"/>
    <property type="evidence" value="ECO:0007669"/>
    <property type="project" value="TreeGrafter"/>
</dbReference>
<name>A0A060IC03_RHIET</name>
<evidence type="ECO:0000259" key="3">
    <source>
        <dbReference type="Pfam" id="PF02826"/>
    </source>
</evidence>
<dbReference type="OrthoDB" id="9793626at2"/>
<protein>
    <submittedName>
        <fullName evidence="4">D-2-hydroxyacid dehydrogenase protein</fullName>
    </submittedName>
</protein>